<gene>
    <name evidence="1" type="ORF">BST12_26830</name>
</gene>
<reference evidence="1 2" key="1">
    <citation type="submission" date="2017-02" db="EMBL/GenBank/DDBJ databases">
        <title>The new phylogeny of genus Mycobacterium.</title>
        <authorList>
            <person name="Tortoli E."/>
            <person name="Trovato A."/>
            <person name="Cirillo D.M."/>
        </authorList>
    </citation>
    <scope>NUCLEOTIDE SEQUENCE [LARGE SCALE GENOMIC DNA]</scope>
    <source>
        <strain evidence="1 2">DSM 45057</strain>
    </source>
</reference>
<sequence length="180" mass="20610">MAGDIFFLQREWSSSGAAVEYVMRFVASRVSDPSTRNRLIDMVDAGVSLFNLSDPKCAELVDIIADQLPAHVASLEDAQLRKNLTSRFEDLYRCAWEQQDYNRDPTQETFFTIGPDPARYFNLEILKLTIADHLKKVDYVRTDVSSYTDEQRAAVRDYVDKLRNPRVLIVGDDTPRIELA</sequence>
<dbReference type="OrthoDB" id="4638783at2"/>
<proteinExistence type="predicted"/>
<name>A0A1W9ZB19_MYCAN</name>
<keyword evidence="2" id="KW-1185">Reference proteome</keyword>
<dbReference type="AlphaFoldDB" id="A0A1W9ZB19"/>
<dbReference type="EMBL" id="MVHE01000094">
    <property type="protein sequence ID" value="ORA10299.1"/>
    <property type="molecule type" value="Genomic_DNA"/>
</dbReference>
<comment type="caution">
    <text evidence="1">The sequence shown here is derived from an EMBL/GenBank/DDBJ whole genome shotgun (WGS) entry which is preliminary data.</text>
</comment>
<accession>A0A1W9ZB19</accession>
<dbReference type="RefSeq" id="WP_083116232.1">
    <property type="nucleotide sequence ID" value="NZ_JACKTS010000049.1"/>
</dbReference>
<evidence type="ECO:0000313" key="2">
    <source>
        <dbReference type="Proteomes" id="UP000192284"/>
    </source>
</evidence>
<organism evidence="1 2">
    <name type="scientific">Mycobacterium angelicum</name>
    <dbReference type="NCBI Taxonomy" id="470074"/>
    <lineage>
        <taxon>Bacteria</taxon>
        <taxon>Bacillati</taxon>
        <taxon>Actinomycetota</taxon>
        <taxon>Actinomycetes</taxon>
        <taxon>Mycobacteriales</taxon>
        <taxon>Mycobacteriaceae</taxon>
        <taxon>Mycobacterium</taxon>
    </lineage>
</organism>
<protein>
    <submittedName>
        <fullName evidence="1">Uncharacterized protein</fullName>
    </submittedName>
</protein>
<evidence type="ECO:0000313" key="1">
    <source>
        <dbReference type="EMBL" id="ORA10299.1"/>
    </source>
</evidence>
<dbReference type="Proteomes" id="UP000192284">
    <property type="component" value="Unassembled WGS sequence"/>
</dbReference>